<accession>A0A9N9P6D6</accession>
<protein>
    <submittedName>
        <fullName evidence="1">23601_t:CDS:1</fullName>
    </submittedName>
</protein>
<proteinExistence type="predicted"/>
<feature type="non-terminal residue" evidence="1">
    <location>
        <position position="152"/>
    </location>
</feature>
<comment type="caution">
    <text evidence="1">The sequence shown here is derived from an EMBL/GenBank/DDBJ whole genome shotgun (WGS) entry which is preliminary data.</text>
</comment>
<dbReference type="Proteomes" id="UP000789405">
    <property type="component" value="Unassembled WGS sequence"/>
</dbReference>
<name>A0A9N9P6D6_9GLOM</name>
<evidence type="ECO:0000313" key="1">
    <source>
        <dbReference type="EMBL" id="CAG8791305.1"/>
    </source>
</evidence>
<sequence length="152" mass="17988">MFSDKNEVNLLDIFIAADEIELFGISQQVEKRLLETELAWKFPEDFITIYNDLTKWTQSDFMELEEVLHNCILHIRFFQFSFDELRLVTTQYKDILANNLLDEIYQHLSDFKPKHNDLPKRESAYSFNSKIISAKDAALIASWIDKKQGMPY</sequence>
<dbReference type="EMBL" id="CAJVPY010027523">
    <property type="protein sequence ID" value="CAG8791305.1"/>
    <property type="molecule type" value="Genomic_DNA"/>
</dbReference>
<dbReference type="AlphaFoldDB" id="A0A9N9P6D6"/>
<dbReference type="OrthoDB" id="298084at2759"/>
<evidence type="ECO:0000313" key="2">
    <source>
        <dbReference type="Proteomes" id="UP000789405"/>
    </source>
</evidence>
<gene>
    <name evidence="1" type="ORF">DERYTH_LOCUS21490</name>
</gene>
<organism evidence="1 2">
    <name type="scientific">Dentiscutata erythropus</name>
    <dbReference type="NCBI Taxonomy" id="1348616"/>
    <lineage>
        <taxon>Eukaryota</taxon>
        <taxon>Fungi</taxon>
        <taxon>Fungi incertae sedis</taxon>
        <taxon>Mucoromycota</taxon>
        <taxon>Glomeromycotina</taxon>
        <taxon>Glomeromycetes</taxon>
        <taxon>Diversisporales</taxon>
        <taxon>Gigasporaceae</taxon>
        <taxon>Dentiscutata</taxon>
    </lineage>
</organism>
<reference evidence="1" key="1">
    <citation type="submission" date="2021-06" db="EMBL/GenBank/DDBJ databases">
        <authorList>
            <person name="Kallberg Y."/>
            <person name="Tangrot J."/>
            <person name="Rosling A."/>
        </authorList>
    </citation>
    <scope>NUCLEOTIDE SEQUENCE</scope>
    <source>
        <strain evidence="1">MA453B</strain>
    </source>
</reference>
<keyword evidence="2" id="KW-1185">Reference proteome</keyword>